<feature type="domain" description="Ig-like" evidence="12">
    <location>
        <begin position="192"/>
        <end position="283"/>
    </location>
</feature>
<dbReference type="InterPro" id="IPR036179">
    <property type="entry name" value="Ig-like_dom_sf"/>
</dbReference>
<feature type="domain" description="Ig-like" evidence="12">
    <location>
        <begin position="86"/>
        <end position="180"/>
    </location>
</feature>
<dbReference type="Pfam" id="PF07686">
    <property type="entry name" value="V-set"/>
    <property type="match status" value="1"/>
</dbReference>
<keyword evidence="4 11" id="KW-1133">Transmembrane helix</keyword>
<keyword evidence="2 11" id="KW-0812">Transmembrane</keyword>
<dbReference type="GO" id="GO:0042110">
    <property type="term" value="P:T cell activation"/>
    <property type="evidence" value="ECO:0007669"/>
    <property type="project" value="UniProtKB-ARBA"/>
</dbReference>
<sequence>MQVLPSVTSLDTNQLNATWHHLLASLPDLSDSFFFTSRTGHPGAMLCNGSLEMCLFFFVAWVLYASRVAAVLDIKVPEGTLVAQYGKDVVLNCSFSASSAVNISDLSIIWQLADTKKIVHRFVLGQDDLGSQAESFVGRTQLFPGRMSTGDVSLLLRHVQIEDEGFFTCFVSYEDYGSASLQLLVGASYSKPHIMAKPASNLRPGDEVTMSCLSHGGYPEAVVLWLDGRGNNLTTLSSTSQVANEKGLFMVHSVLRVSVEANSSYTCRVKNEALGEETHSSFNITGPQVTFPPVALWVTISLAVCLVVLLIALAYVCRKKIAESCKEGPPAAEEAQEVEEDETKTGGTGRRSAHLALSGTLTINAFLLPEHGCFVFGGFWGGRTGKGHSRGVAWDSVAVHSPYRSPHDTTESIP</sequence>
<dbReference type="SMART" id="SM00407">
    <property type="entry name" value="IGc1"/>
    <property type="match status" value="1"/>
</dbReference>
<evidence type="ECO:0000256" key="11">
    <source>
        <dbReference type="SAM" id="Phobius"/>
    </source>
</evidence>
<keyword evidence="6" id="KW-1015">Disulfide bond</keyword>
<dbReference type="Gene3D" id="2.60.40.10">
    <property type="entry name" value="Immunoglobulins"/>
    <property type="match status" value="2"/>
</dbReference>
<dbReference type="CDD" id="cd00098">
    <property type="entry name" value="IgC1"/>
    <property type="match status" value="1"/>
</dbReference>
<dbReference type="EMBL" id="JAATIS010000094">
    <property type="protein sequence ID" value="KAG2471380.1"/>
    <property type="molecule type" value="Genomic_DNA"/>
</dbReference>
<feature type="transmembrane region" description="Helical" evidence="11">
    <location>
        <begin position="294"/>
        <end position="316"/>
    </location>
</feature>
<proteinExistence type="inferred from homology"/>
<dbReference type="GO" id="GO:0005102">
    <property type="term" value="F:signaling receptor binding"/>
    <property type="evidence" value="ECO:0007669"/>
    <property type="project" value="TreeGrafter"/>
</dbReference>
<dbReference type="PROSITE" id="PS50835">
    <property type="entry name" value="IG_LIKE"/>
    <property type="match status" value="2"/>
</dbReference>
<evidence type="ECO:0000256" key="5">
    <source>
        <dbReference type="ARBA" id="ARBA00023136"/>
    </source>
</evidence>
<dbReference type="GO" id="GO:1903037">
    <property type="term" value="P:regulation of leukocyte cell-cell adhesion"/>
    <property type="evidence" value="ECO:0007669"/>
    <property type="project" value="UniProtKB-ARBA"/>
</dbReference>
<dbReference type="SMART" id="SM00409">
    <property type="entry name" value="IG"/>
    <property type="match status" value="2"/>
</dbReference>
<comment type="subcellular location">
    <subcellularLocation>
        <location evidence="1">Membrane</location>
    </subcellularLocation>
</comment>
<evidence type="ECO:0000256" key="2">
    <source>
        <dbReference type="ARBA" id="ARBA00022692"/>
    </source>
</evidence>
<name>A0A8X7XLG9_POLSE</name>
<evidence type="ECO:0000256" key="4">
    <source>
        <dbReference type="ARBA" id="ARBA00022989"/>
    </source>
</evidence>
<evidence type="ECO:0000256" key="9">
    <source>
        <dbReference type="ARBA" id="ARBA00038221"/>
    </source>
</evidence>
<dbReference type="GO" id="GO:0050863">
    <property type="term" value="P:regulation of T cell activation"/>
    <property type="evidence" value="ECO:0007669"/>
    <property type="project" value="UniProtKB-ARBA"/>
</dbReference>
<evidence type="ECO:0000259" key="12">
    <source>
        <dbReference type="PROSITE" id="PS50835"/>
    </source>
</evidence>
<dbReference type="AlphaFoldDB" id="A0A8X7XLG9"/>
<gene>
    <name evidence="13" type="primary">Cd276_6</name>
    <name evidence="13" type="ORF">GTO96_0005740</name>
</gene>
<evidence type="ECO:0000313" key="14">
    <source>
        <dbReference type="Proteomes" id="UP000886611"/>
    </source>
</evidence>
<dbReference type="InterPro" id="IPR013783">
    <property type="entry name" value="Ig-like_fold"/>
</dbReference>
<protein>
    <submittedName>
        <fullName evidence="13">CD276 protein</fullName>
    </submittedName>
</protein>
<feature type="region of interest" description="Disordered" evidence="10">
    <location>
        <begin position="328"/>
        <end position="351"/>
    </location>
</feature>
<dbReference type="SUPFAM" id="SSF48726">
    <property type="entry name" value="Immunoglobulin"/>
    <property type="match status" value="2"/>
</dbReference>
<keyword evidence="7" id="KW-0325">Glycoprotein</keyword>
<keyword evidence="5 11" id="KW-0472">Membrane</keyword>
<dbReference type="Pfam" id="PF22705">
    <property type="entry name" value="C2-set_3"/>
    <property type="match status" value="1"/>
</dbReference>
<reference evidence="13 14" key="1">
    <citation type="journal article" date="2021" name="Cell">
        <title>Tracing the genetic footprints of vertebrate landing in non-teleost ray-finned fishes.</title>
        <authorList>
            <person name="Bi X."/>
            <person name="Wang K."/>
            <person name="Yang L."/>
            <person name="Pan H."/>
            <person name="Jiang H."/>
            <person name="Wei Q."/>
            <person name="Fang M."/>
            <person name="Yu H."/>
            <person name="Zhu C."/>
            <person name="Cai Y."/>
            <person name="He Y."/>
            <person name="Gan X."/>
            <person name="Zeng H."/>
            <person name="Yu D."/>
            <person name="Zhu Y."/>
            <person name="Jiang H."/>
            <person name="Qiu Q."/>
            <person name="Yang H."/>
            <person name="Zhang Y.E."/>
            <person name="Wang W."/>
            <person name="Zhu M."/>
            <person name="He S."/>
            <person name="Zhang G."/>
        </authorList>
    </citation>
    <scope>NUCLEOTIDE SEQUENCE [LARGE SCALE GENOMIC DNA]</scope>
    <source>
        <strain evidence="13">Bchr_013</strain>
    </source>
</reference>
<dbReference type="PANTHER" id="PTHR24100:SF155">
    <property type="entry name" value="CD276 ANTIGEN"/>
    <property type="match status" value="1"/>
</dbReference>
<comment type="caution">
    <text evidence="13">The sequence shown here is derived from an EMBL/GenBank/DDBJ whole genome shotgun (WGS) entry which is preliminary data.</text>
</comment>
<keyword evidence="14" id="KW-1185">Reference proteome</keyword>
<evidence type="ECO:0000256" key="6">
    <source>
        <dbReference type="ARBA" id="ARBA00023157"/>
    </source>
</evidence>
<dbReference type="InterPro" id="IPR007110">
    <property type="entry name" value="Ig-like_dom"/>
</dbReference>
<dbReference type="Proteomes" id="UP000886611">
    <property type="component" value="Unassembled WGS sequence"/>
</dbReference>
<dbReference type="GO" id="GO:0001817">
    <property type="term" value="P:regulation of cytokine production"/>
    <property type="evidence" value="ECO:0007669"/>
    <property type="project" value="TreeGrafter"/>
</dbReference>
<evidence type="ECO:0000256" key="1">
    <source>
        <dbReference type="ARBA" id="ARBA00004370"/>
    </source>
</evidence>
<dbReference type="PANTHER" id="PTHR24100">
    <property type="entry name" value="BUTYROPHILIN"/>
    <property type="match status" value="1"/>
</dbReference>
<feature type="non-terminal residue" evidence="13">
    <location>
        <position position="414"/>
    </location>
</feature>
<evidence type="ECO:0000256" key="7">
    <source>
        <dbReference type="ARBA" id="ARBA00023180"/>
    </source>
</evidence>
<dbReference type="InterPro" id="IPR050504">
    <property type="entry name" value="IgSF_BTN/MOG"/>
</dbReference>
<accession>A0A8X7XLG9</accession>
<dbReference type="FunFam" id="2.60.40.10:FF:000142">
    <property type="entry name" value="V-set domain-containing T-cell activation inhibitor 1"/>
    <property type="match status" value="1"/>
</dbReference>
<evidence type="ECO:0000313" key="13">
    <source>
        <dbReference type="EMBL" id="KAG2471380.1"/>
    </source>
</evidence>
<dbReference type="InterPro" id="IPR053896">
    <property type="entry name" value="BTN3A2-like_Ig-C"/>
</dbReference>
<comment type="similarity">
    <text evidence="9">Belongs to the SKINT family.</text>
</comment>
<dbReference type="InterPro" id="IPR013106">
    <property type="entry name" value="Ig_V-set"/>
</dbReference>
<evidence type="ECO:0000256" key="3">
    <source>
        <dbReference type="ARBA" id="ARBA00022729"/>
    </source>
</evidence>
<dbReference type="FunFam" id="2.60.40.10:FF:000088">
    <property type="entry name" value="Butyrophilin subfamily 1 member A1"/>
    <property type="match status" value="1"/>
</dbReference>
<organism evidence="13 14">
    <name type="scientific">Polypterus senegalus</name>
    <name type="common">Senegal bichir</name>
    <dbReference type="NCBI Taxonomy" id="55291"/>
    <lineage>
        <taxon>Eukaryota</taxon>
        <taxon>Metazoa</taxon>
        <taxon>Chordata</taxon>
        <taxon>Craniata</taxon>
        <taxon>Vertebrata</taxon>
        <taxon>Euteleostomi</taxon>
        <taxon>Actinopterygii</taxon>
        <taxon>Polypteriformes</taxon>
        <taxon>Polypteridae</taxon>
        <taxon>Polypterus</taxon>
    </lineage>
</organism>
<evidence type="ECO:0000256" key="8">
    <source>
        <dbReference type="ARBA" id="ARBA00023319"/>
    </source>
</evidence>
<keyword evidence="3" id="KW-0732">Signal</keyword>
<dbReference type="GO" id="GO:0009897">
    <property type="term" value="C:external side of plasma membrane"/>
    <property type="evidence" value="ECO:0007669"/>
    <property type="project" value="TreeGrafter"/>
</dbReference>
<dbReference type="InterPro" id="IPR003599">
    <property type="entry name" value="Ig_sub"/>
</dbReference>
<feature type="non-terminal residue" evidence="13">
    <location>
        <position position="1"/>
    </location>
</feature>
<evidence type="ECO:0000256" key="10">
    <source>
        <dbReference type="SAM" id="MobiDB-lite"/>
    </source>
</evidence>
<dbReference type="GO" id="GO:0050852">
    <property type="term" value="P:T cell receptor signaling pathway"/>
    <property type="evidence" value="ECO:0007669"/>
    <property type="project" value="TreeGrafter"/>
</dbReference>
<keyword evidence="8" id="KW-0393">Immunoglobulin domain</keyword>
<dbReference type="InterPro" id="IPR003597">
    <property type="entry name" value="Ig_C1-set"/>
</dbReference>